<dbReference type="Proteomes" id="UP000662770">
    <property type="component" value="Chromosome"/>
</dbReference>
<name>A0ABX7QWC9_9GAMM</name>
<keyword evidence="2" id="KW-1185">Reference proteome</keyword>
<accession>A0ABX7QWC9</accession>
<protein>
    <submittedName>
        <fullName evidence="1">QueD-like protein</fullName>
    </submittedName>
</protein>
<evidence type="ECO:0000313" key="1">
    <source>
        <dbReference type="EMBL" id="QSX35143.1"/>
    </source>
</evidence>
<organism evidence="1 2">
    <name type="scientific">Shewanella avicenniae</name>
    <dbReference type="NCBI Taxonomy" id="2814294"/>
    <lineage>
        <taxon>Bacteria</taxon>
        <taxon>Pseudomonadati</taxon>
        <taxon>Pseudomonadota</taxon>
        <taxon>Gammaproteobacteria</taxon>
        <taxon>Alteromonadales</taxon>
        <taxon>Shewanellaceae</taxon>
        <taxon>Shewanella</taxon>
    </lineage>
</organism>
<gene>
    <name evidence="1" type="ORF">JYB87_08045</name>
</gene>
<dbReference type="InterPro" id="IPR021879">
    <property type="entry name" value="VC2046_fam"/>
</dbReference>
<reference evidence="1 2" key="1">
    <citation type="submission" date="2021-03" db="EMBL/GenBank/DDBJ databases">
        <title>Novel species identification of genus Shewanella.</title>
        <authorList>
            <person name="Liu G."/>
            <person name="Zhang Q."/>
        </authorList>
    </citation>
    <scope>NUCLEOTIDE SEQUENCE [LARGE SCALE GENOMIC DNA]</scope>
    <source>
        <strain evidence="1 2">FJAT-51800</strain>
    </source>
</reference>
<dbReference type="EMBL" id="CP071503">
    <property type="protein sequence ID" value="QSX35143.1"/>
    <property type="molecule type" value="Genomic_DNA"/>
</dbReference>
<proteinExistence type="predicted"/>
<dbReference type="RefSeq" id="WP_207356337.1">
    <property type="nucleotide sequence ID" value="NZ_CP071503.1"/>
</dbReference>
<dbReference type="Pfam" id="PF11993">
    <property type="entry name" value="VC2046"/>
    <property type="match status" value="1"/>
</dbReference>
<sequence>MQPASIVVNELTIAPALRSAVEQNQRGDFGLLLAMLSQDARDWPQFHLQDGIALQEKLAKQFELPPAERLIDNVAENAEVVDNSQYFLNEGATAFRLQQCLRPEALVIRGQHPLSDSEVLENLDPQTRQHLSGTTSVKLPEIPDFADQLAEQRLWLSQHQAA</sequence>
<evidence type="ECO:0000313" key="2">
    <source>
        <dbReference type="Proteomes" id="UP000662770"/>
    </source>
</evidence>